<name>A0A1Z2LCU4_9ACTN</name>
<feature type="region of interest" description="Disordered" evidence="1">
    <location>
        <begin position="30"/>
        <end position="60"/>
    </location>
</feature>
<reference evidence="2 3" key="1">
    <citation type="submission" date="2017-06" db="EMBL/GenBank/DDBJ databases">
        <title>Streptomyces albireticuli Genome sequencing and assembly.</title>
        <authorList>
            <person name="Wang Y."/>
            <person name="Du B."/>
            <person name="Ding Y."/>
            <person name="Liu H."/>
            <person name="Hou Q."/>
            <person name="Liu K."/>
            <person name="Yao L."/>
            <person name="Wang C."/>
        </authorList>
    </citation>
    <scope>NUCLEOTIDE SEQUENCE [LARGE SCALE GENOMIC DNA]</scope>
    <source>
        <strain evidence="2 3">MDJK11</strain>
    </source>
</reference>
<organism evidence="2 3">
    <name type="scientific">Streptomyces albireticuli</name>
    <dbReference type="NCBI Taxonomy" id="1940"/>
    <lineage>
        <taxon>Bacteria</taxon>
        <taxon>Bacillati</taxon>
        <taxon>Actinomycetota</taxon>
        <taxon>Actinomycetes</taxon>
        <taxon>Kitasatosporales</taxon>
        <taxon>Streptomycetaceae</taxon>
        <taxon>Streptomyces</taxon>
    </lineage>
</organism>
<sequence>MAPALISVMTLAAPATTLVTPDMMVAVLRGPGRRPLTGPPLTAAELSFPHTPGSPQAIRR</sequence>
<evidence type="ECO:0000313" key="3">
    <source>
        <dbReference type="Proteomes" id="UP000195755"/>
    </source>
</evidence>
<protein>
    <submittedName>
        <fullName evidence="2">Uncharacterized protein</fullName>
    </submittedName>
</protein>
<dbReference type="AlphaFoldDB" id="A0A1Z2LCU4"/>
<gene>
    <name evidence="2" type="ORF">SMD11_6530</name>
</gene>
<proteinExistence type="predicted"/>
<accession>A0A1Z2LCU4</accession>
<dbReference type="KEGG" id="salj:SMD11_6530"/>
<dbReference type="EMBL" id="CP021744">
    <property type="protein sequence ID" value="ARZ72106.1"/>
    <property type="molecule type" value="Genomic_DNA"/>
</dbReference>
<evidence type="ECO:0000256" key="1">
    <source>
        <dbReference type="SAM" id="MobiDB-lite"/>
    </source>
</evidence>
<feature type="compositionally biased region" description="Low complexity" evidence="1">
    <location>
        <begin position="30"/>
        <end position="42"/>
    </location>
</feature>
<evidence type="ECO:0000313" key="2">
    <source>
        <dbReference type="EMBL" id="ARZ72106.1"/>
    </source>
</evidence>
<dbReference type="Proteomes" id="UP000195755">
    <property type="component" value="Chromosome"/>
</dbReference>